<protein>
    <submittedName>
        <fullName evidence="1">Uncharacterized protein</fullName>
    </submittedName>
</protein>
<dbReference type="EMBL" id="JAWDJW010005933">
    <property type="protein sequence ID" value="KAK3066246.1"/>
    <property type="molecule type" value="Genomic_DNA"/>
</dbReference>
<organism evidence="1 2">
    <name type="scientific">Coniosporium uncinatum</name>
    <dbReference type="NCBI Taxonomy" id="93489"/>
    <lineage>
        <taxon>Eukaryota</taxon>
        <taxon>Fungi</taxon>
        <taxon>Dikarya</taxon>
        <taxon>Ascomycota</taxon>
        <taxon>Pezizomycotina</taxon>
        <taxon>Dothideomycetes</taxon>
        <taxon>Dothideomycetes incertae sedis</taxon>
        <taxon>Coniosporium</taxon>
    </lineage>
</organism>
<evidence type="ECO:0000313" key="2">
    <source>
        <dbReference type="Proteomes" id="UP001186974"/>
    </source>
</evidence>
<gene>
    <name evidence="1" type="ORF">LTS18_001875</name>
</gene>
<dbReference type="Proteomes" id="UP001186974">
    <property type="component" value="Unassembled WGS sequence"/>
</dbReference>
<sequence>LIASWSGDYIYSFDLVRSPDATFAEAATSSEPAVPSSANGRTKESKDRKRKRPKNPSTLSLDTARAGSRARTESQEPTAAAAEEEEDSALSLMVQYGNGQSEEIPLSGPPPPRIQAQRRSPALQEPDSFHPSFHIARLTVKMRKHLFDPATARKQTDVDPTGHMAGLSPVLAIAASHIEEMEIIMREWRYPVNPSADDVAWQNSLRRDRGRAWRLVQAAGTLARALGARIRTAGGGAAEHPGMRHFFQISPAPNEVYPLNKREQFGYDFLKAIFLWLDSGVGALLGGFTRPTGVLRTSPRFPIPEGEEVGIDAVDEVLVPYLLGLAGEEPVPNVDASRFEVDENQ</sequence>
<proteinExistence type="predicted"/>
<reference evidence="1" key="1">
    <citation type="submission" date="2024-09" db="EMBL/GenBank/DDBJ databases">
        <title>Black Yeasts Isolated from many extreme environments.</title>
        <authorList>
            <person name="Coleine C."/>
            <person name="Stajich J.E."/>
            <person name="Selbmann L."/>
        </authorList>
    </citation>
    <scope>NUCLEOTIDE SEQUENCE</scope>
    <source>
        <strain evidence="1">CCFEE 5737</strain>
    </source>
</reference>
<accession>A0ACC3DE74</accession>
<feature type="non-terminal residue" evidence="1">
    <location>
        <position position="1"/>
    </location>
</feature>
<comment type="caution">
    <text evidence="1">The sequence shown here is derived from an EMBL/GenBank/DDBJ whole genome shotgun (WGS) entry which is preliminary data.</text>
</comment>
<keyword evidence="2" id="KW-1185">Reference proteome</keyword>
<evidence type="ECO:0000313" key="1">
    <source>
        <dbReference type="EMBL" id="KAK3066246.1"/>
    </source>
</evidence>
<feature type="non-terminal residue" evidence="1">
    <location>
        <position position="345"/>
    </location>
</feature>
<name>A0ACC3DE74_9PEZI</name>